<gene>
    <name evidence="1" type="ORF">FHX40_0995</name>
</gene>
<proteinExistence type="predicted"/>
<dbReference type="Proteomes" id="UP000319213">
    <property type="component" value="Unassembled WGS sequence"/>
</dbReference>
<dbReference type="AlphaFoldDB" id="A0A543IUT4"/>
<dbReference type="EMBL" id="VFPQ01000001">
    <property type="protein sequence ID" value="TQM74325.1"/>
    <property type="molecule type" value="Genomic_DNA"/>
</dbReference>
<dbReference type="OrthoDB" id="3542889at2"/>
<reference evidence="1 2" key="1">
    <citation type="submission" date="2019-06" db="EMBL/GenBank/DDBJ databases">
        <title>Sequencing the genomes of 1000 actinobacteria strains.</title>
        <authorList>
            <person name="Klenk H.-P."/>
        </authorList>
    </citation>
    <scope>NUCLEOTIDE SEQUENCE [LARGE SCALE GENOMIC DNA]</scope>
    <source>
        <strain evidence="1 2">DSM 43186</strain>
    </source>
</reference>
<evidence type="ECO:0000313" key="2">
    <source>
        <dbReference type="Proteomes" id="UP000319213"/>
    </source>
</evidence>
<keyword evidence="2" id="KW-1185">Reference proteome</keyword>
<comment type="caution">
    <text evidence="1">The sequence shown here is derived from an EMBL/GenBank/DDBJ whole genome shotgun (WGS) entry which is preliminary data.</text>
</comment>
<evidence type="ECO:0000313" key="1">
    <source>
        <dbReference type="EMBL" id="TQM74325.1"/>
    </source>
</evidence>
<name>A0A543IUT4_9ACTN</name>
<dbReference type="RefSeq" id="WP_142258518.1">
    <property type="nucleotide sequence ID" value="NZ_BMPV01000006.1"/>
</dbReference>
<sequence>MGKHERLVPAAATRAAMSADRASRRAAGSALGPLAAAFALTAAYLGAGTAHPADRAAVPWGAAPGQAAAEAVPVPARPKPGTVAVTAVPRSRAADSLCRRTYHARGLVTATGGIAVYHWRLLRWSPAAKRWRPYLAAPPAFTVDTRTVHWRPQIVANPGWYRVELRVRPGGTAYSKGFRVTC</sequence>
<accession>A0A543IUT4</accession>
<protein>
    <submittedName>
        <fullName evidence="1">Uncharacterized protein</fullName>
    </submittedName>
</protein>
<organism evidence="1 2">
    <name type="scientific">Thermopolyspora flexuosa</name>
    <dbReference type="NCBI Taxonomy" id="103836"/>
    <lineage>
        <taxon>Bacteria</taxon>
        <taxon>Bacillati</taxon>
        <taxon>Actinomycetota</taxon>
        <taxon>Actinomycetes</taxon>
        <taxon>Streptosporangiales</taxon>
        <taxon>Streptosporangiaceae</taxon>
        <taxon>Thermopolyspora</taxon>
    </lineage>
</organism>